<protein>
    <submittedName>
        <fullName evidence="9">Transporter</fullName>
    </submittedName>
</protein>
<keyword evidence="3" id="KW-0813">Transport</keyword>
<proteinExistence type="inferred from homology"/>
<dbReference type="PANTHER" id="PTHR36838">
    <property type="entry name" value="AUXIN EFFLUX CARRIER FAMILY PROTEIN"/>
    <property type="match status" value="1"/>
</dbReference>
<organism evidence="9 10">
    <name type="scientific">Candidatus Chloroploca asiatica</name>
    <dbReference type="NCBI Taxonomy" id="1506545"/>
    <lineage>
        <taxon>Bacteria</taxon>
        <taxon>Bacillati</taxon>
        <taxon>Chloroflexota</taxon>
        <taxon>Chloroflexia</taxon>
        <taxon>Chloroflexales</taxon>
        <taxon>Chloroflexineae</taxon>
        <taxon>Oscillochloridaceae</taxon>
        <taxon>Candidatus Chloroploca</taxon>
    </lineage>
</organism>
<dbReference type="PANTHER" id="PTHR36838:SF1">
    <property type="entry name" value="SLR1864 PROTEIN"/>
    <property type="match status" value="1"/>
</dbReference>
<dbReference type="InterPro" id="IPR038770">
    <property type="entry name" value="Na+/solute_symporter_sf"/>
</dbReference>
<evidence type="ECO:0000256" key="2">
    <source>
        <dbReference type="ARBA" id="ARBA00010145"/>
    </source>
</evidence>
<dbReference type="InterPro" id="IPR004776">
    <property type="entry name" value="Mem_transp_PIN-like"/>
</dbReference>
<keyword evidence="5 8" id="KW-0812">Transmembrane</keyword>
<comment type="similarity">
    <text evidence="2">Belongs to the auxin efflux carrier (TC 2.A.69) family.</text>
</comment>
<keyword evidence="7 8" id="KW-0472">Membrane</keyword>
<dbReference type="RefSeq" id="WP_097653415.1">
    <property type="nucleotide sequence ID" value="NZ_LYXE01000092.1"/>
</dbReference>
<feature type="transmembrane region" description="Helical" evidence="8">
    <location>
        <begin position="59"/>
        <end position="85"/>
    </location>
</feature>
<evidence type="ECO:0000313" key="9">
    <source>
        <dbReference type="EMBL" id="PDV98592.1"/>
    </source>
</evidence>
<dbReference type="GO" id="GO:0055085">
    <property type="term" value="P:transmembrane transport"/>
    <property type="evidence" value="ECO:0007669"/>
    <property type="project" value="InterPro"/>
</dbReference>
<evidence type="ECO:0000256" key="8">
    <source>
        <dbReference type="SAM" id="Phobius"/>
    </source>
</evidence>
<evidence type="ECO:0000256" key="1">
    <source>
        <dbReference type="ARBA" id="ARBA00004651"/>
    </source>
</evidence>
<evidence type="ECO:0000256" key="3">
    <source>
        <dbReference type="ARBA" id="ARBA00022448"/>
    </source>
</evidence>
<feature type="transmembrane region" description="Helical" evidence="8">
    <location>
        <begin position="6"/>
        <end position="24"/>
    </location>
</feature>
<evidence type="ECO:0000256" key="4">
    <source>
        <dbReference type="ARBA" id="ARBA00022475"/>
    </source>
</evidence>
<dbReference type="Pfam" id="PF03547">
    <property type="entry name" value="Mem_trans"/>
    <property type="match status" value="1"/>
</dbReference>
<reference evidence="9 10" key="1">
    <citation type="submission" date="2016-05" db="EMBL/GenBank/DDBJ databases">
        <authorList>
            <person name="Lavstsen T."/>
            <person name="Jespersen J.S."/>
        </authorList>
    </citation>
    <scope>NUCLEOTIDE SEQUENCE [LARGE SCALE GENOMIC DNA]</scope>
    <source>
        <strain evidence="9 10">B7-9</strain>
    </source>
</reference>
<feature type="transmembrane region" description="Helical" evidence="8">
    <location>
        <begin position="121"/>
        <end position="147"/>
    </location>
</feature>
<feature type="transmembrane region" description="Helical" evidence="8">
    <location>
        <begin position="36"/>
        <end position="53"/>
    </location>
</feature>
<keyword evidence="10" id="KW-1185">Reference proteome</keyword>
<dbReference type="EMBL" id="LYXE01000092">
    <property type="protein sequence ID" value="PDV98592.1"/>
    <property type="molecule type" value="Genomic_DNA"/>
</dbReference>
<name>A0A2H3KKU2_9CHLR</name>
<dbReference type="GO" id="GO:0005886">
    <property type="term" value="C:plasma membrane"/>
    <property type="evidence" value="ECO:0007669"/>
    <property type="project" value="UniProtKB-SubCell"/>
</dbReference>
<evidence type="ECO:0000313" key="10">
    <source>
        <dbReference type="Proteomes" id="UP000220922"/>
    </source>
</evidence>
<dbReference type="AlphaFoldDB" id="A0A2H3KKU2"/>
<keyword evidence="4" id="KW-1003">Cell membrane</keyword>
<comment type="caution">
    <text evidence="9">The sequence shown here is derived from an EMBL/GenBank/DDBJ whole genome shotgun (WGS) entry which is preliminary data.</text>
</comment>
<feature type="transmembrane region" description="Helical" evidence="8">
    <location>
        <begin position="92"/>
        <end position="109"/>
    </location>
</feature>
<feature type="transmembrane region" description="Helical" evidence="8">
    <location>
        <begin position="286"/>
        <end position="309"/>
    </location>
</feature>
<dbReference type="Gene3D" id="1.20.1530.20">
    <property type="match status" value="1"/>
</dbReference>
<gene>
    <name evidence="9" type="ORF">A9Q02_14940</name>
</gene>
<keyword evidence="6 8" id="KW-1133">Transmembrane helix</keyword>
<dbReference type="OrthoDB" id="148377at2"/>
<accession>A0A2H3KKU2</accession>
<dbReference type="Proteomes" id="UP000220922">
    <property type="component" value="Unassembled WGS sequence"/>
</dbReference>
<evidence type="ECO:0000256" key="6">
    <source>
        <dbReference type="ARBA" id="ARBA00022989"/>
    </source>
</evidence>
<feature type="transmembrane region" description="Helical" evidence="8">
    <location>
        <begin position="197"/>
        <end position="221"/>
    </location>
</feature>
<evidence type="ECO:0000256" key="5">
    <source>
        <dbReference type="ARBA" id="ARBA00022692"/>
    </source>
</evidence>
<comment type="subcellular location">
    <subcellularLocation>
        <location evidence="1">Cell membrane</location>
        <topology evidence="1">Multi-pass membrane protein</topology>
    </subcellularLocation>
</comment>
<sequence>MVRVLFEVLLPVALVAIIGMLLRRQMPLDQVTLNRVVIYGMSPALIFTSLVRADLSGSGALGMVTLAVGTVVVMGVLTLAVALPFGVRGRDLSGLLLVTLFMNSGNYGLPASRFAFGEAGFTLAIFYFIVQSVLSQTLGVAVAAAGAAQAGPGLLREVTTRVLRMPQIYATVAAFAVRATGFDPVLAQGLFAGLFRGLALLGDATLPMMLVVLGTQLAGGLHIQEPGLVTMATILRLLVSPLAAYGLGLALGLAPLSLAVGVMLAGMPAAVNTTILALEFDSRPSLVVSTVIVSSVLSIVTLSVLLTLLGV</sequence>
<evidence type="ECO:0000256" key="7">
    <source>
        <dbReference type="ARBA" id="ARBA00023136"/>
    </source>
</evidence>